<dbReference type="Proteomes" id="UP000007652">
    <property type="component" value="Unassembled WGS sequence"/>
</dbReference>
<evidence type="ECO:0000259" key="3">
    <source>
        <dbReference type="Pfam" id="PF00892"/>
    </source>
</evidence>
<gene>
    <name evidence="4" type="ORF">CAAU_0714</name>
</gene>
<dbReference type="GO" id="GO:0016020">
    <property type="term" value="C:membrane"/>
    <property type="evidence" value="ECO:0007669"/>
    <property type="project" value="InterPro"/>
</dbReference>
<dbReference type="STRING" id="857293.CAAU_0714"/>
<dbReference type="PANTHER" id="PTHR22911">
    <property type="entry name" value="ACYL-MALONYL CONDENSING ENZYME-RELATED"/>
    <property type="match status" value="1"/>
</dbReference>
<dbReference type="EMBL" id="CAKP01000033">
    <property type="protein sequence ID" value="CCJ32798.1"/>
    <property type="molecule type" value="Genomic_DNA"/>
</dbReference>
<protein>
    <submittedName>
        <fullName evidence="4">Integral membrane protein</fullName>
    </submittedName>
</protein>
<accession>I7KT01</accession>
<feature type="transmembrane region" description="Helical" evidence="2">
    <location>
        <begin position="67"/>
        <end position="83"/>
    </location>
</feature>
<dbReference type="AlphaFoldDB" id="I7KT01"/>
<dbReference type="InterPro" id="IPR037185">
    <property type="entry name" value="EmrE-like"/>
</dbReference>
<dbReference type="PANTHER" id="PTHR22911:SF76">
    <property type="entry name" value="EAMA DOMAIN-CONTAINING PROTEIN"/>
    <property type="match status" value="1"/>
</dbReference>
<keyword evidence="2" id="KW-0812">Transmembrane</keyword>
<feature type="transmembrane region" description="Helical" evidence="2">
    <location>
        <begin position="175"/>
        <end position="192"/>
    </location>
</feature>
<keyword evidence="5" id="KW-1185">Reference proteome</keyword>
<evidence type="ECO:0000256" key="2">
    <source>
        <dbReference type="SAM" id="Phobius"/>
    </source>
</evidence>
<feature type="domain" description="EamA" evidence="3">
    <location>
        <begin position="11"/>
        <end position="134"/>
    </location>
</feature>
<proteinExistence type="inferred from homology"/>
<dbReference type="InterPro" id="IPR000620">
    <property type="entry name" value="EamA_dom"/>
</dbReference>
<feature type="transmembrane region" description="Helical" evidence="2">
    <location>
        <begin position="89"/>
        <end position="111"/>
    </location>
</feature>
<reference evidence="4 5" key="1">
    <citation type="journal article" date="2011" name="J. Bacteriol.">
        <title>Draft genome sequence of Caloramator australicus strain RC3T, a thermoanaerobe from the Great Artesian Basin of Australia.</title>
        <authorList>
            <person name="Ogg C.D."/>
            <person name="Patel B.K.C."/>
        </authorList>
    </citation>
    <scope>NUCLEOTIDE SEQUENCE [LARGE SCALE GENOMIC DNA]</scope>
    <source>
        <strain evidence="4 5">RC3</strain>
    </source>
</reference>
<comment type="similarity">
    <text evidence="1">Belongs to the EamA transporter family.</text>
</comment>
<feature type="transmembrane region" description="Helical" evidence="2">
    <location>
        <begin position="230"/>
        <end position="249"/>
    </location>
</feature>
<evidence type="ECO:0000313" key="4">
    <source>
        <dbReference type="EMBL" id="CCJ32798.1"/>
    </source>
</evidence>
<comment type="caution">
    <text evidence="4">The sequence shown here is derived from an EMBL/GenBank/DDBJ whole genome shotgun (WGS) entry which is preliminary data.</text>
</comment>
<dbReference type="OrthoDB" id="9814731at2"/>
<feature type="transmembrane region" description="Helical" evidence="2">
    <location>
        <begin position="144"/>
        <end position="163"/>
    </location>
</feature>
<feature type="transmembrane region" description="Helical" evidence="2">
    <location>
        <begin position="198"/>
        <end position="218"/>
    </location>
</feature>
<feature type="transmembrane region" description="Helical" evidence="2">
    <location>
        <begin position="118"/>
        <end position="138"/>
    </location>
</feature>
<feature type="transmembrane region" description="Helical" evidence="2">
    <location>
        <begin position="37"/>
        <end position="55"/>
    </location>
</feature>
<name>I7KT01_9CLOT</name>
<feature type="transmembrane region" description="Helical" evidence="2">
    <location>
        <begin position="12"/>
        <end position="31"/>
    </location>
</feature>
<keyword evidence="2" id="KW-0472">Membrane</keyword>
<feature type="domain" description="EamA" evidence="3">
    <location>
        <begin position="144"/>
        <end position="270"/>
    </location>
</feature>
<dbReference type="SUPFAM" id="SSF103481">
    <property type="entry name" value="Multidrug resistance efflux transporter EmrE"/>
    <property type="match status" value="2"/>
</dbReference>
<sequence>MGANLNERKGAIILLILSSILWSLGGVFIKLVNLNPIAIAGFRSIISAIFIILVTRRFKFDFSKDQIICAIFYSLTVFLFVGATKLTTAASAIMLQYTAPIYVAFLSYALLKERILMIDWISSFFVIIGMLLFFIGKLSFNNMLGNLLAILSGISFAGLAIFMRKQKDKSPIDSIIIGNILTGIVALPFSFNKVPDKFSIFGLILLGTIQLGLPYILYSRAIKSINAFEAVLIPVIEPILNPVWTLIVLNERPTVWTIFGGTIVLLSVTINQIYKINTAKKLGDTYGGQTQST</sequence>
<dbReference type="eggNOG" id="COG0697">
    <property type="taxonomic scope" value="Bacteria"/>
</dbReference>
<feature type="transmembrane region" description="Helical" evidence="2">
    <location>
        <begin position="255"/>
        <end position="274"/>
    </location>
</feature>
<evidence type="ECO:0000256" key="1">
    <source>
        <dbReference type="ARBA" id="ARBA00007362"/>
    </source>
</evidence>
<keyword evidence="2" id="KW-1133">Transmembrane helix</keyword>
<dbReference type="RefSeq" id="WP_008908074.1">
    <property type="nucleotide sequence ID" value="NZ_CAKP01000033.1"/>
</dbReference>
<organism evidence="4 5">
    <name type="scientific">Caloramator australicus RC3</name>
    <dbReference type="NCBI Taxonomy" id="857293"/>
    <lineage>
        <taxon>Bacteria</taxon>
        <taxon>Bacillati</taxon>
        <taxon>Bacillota</taxon>
        <taxon>Clostridia</taxon>
        <taxon>Eubacteriales</taxon>
        <taxon>Clostridiaceae</taxon>
        <taxon>Caloramator</taxon>
    </lineage>
</organism>
<dbReference type="Pfam" id="PF00892">
    <property type="entry name" value="EamA"/>
    <property type="match status" value="2"/>
</dbReference>
<evidence type="ECO:0000313" key="5">
    <source>
        <dbReference type="Proteomes" id="UP000007652"/>
    </source>
</evidence>